<reference evidence="12 13" key="1">
    <citation type="submission" date="2017-07" db="EMBL/GenBank/DDBJ databases">
        <title>Complete genome sequence of Oryzomicrobium terrae TPP412.</title>
        <authorList>
            <person name="Chiu L.-W."/>
            <person name="Lo K.-J."/>
            <person name="Tsai Y.-M."/>
            <person name="Lin S.-S."/>
            <person name="Kuo C.-H."/>
            <person name="Liu C.-T."/>
        </authorList>
    </citation>
    <scope>NUCLEOTIDE SEQUENCE [LARGE SCALE GENOMIC DNA]</scope>
    <source>
        <strain evidence="12 13">TPP412</strain>
    </source>
</reference>
<keyword evidence="6 7" id="KW-0472">Membrane</keyword>
<evidence type="ECO:0000256" key="5">
    <source>
        <dbReference type="ARBA" id="ARBA00022519"/>
    </source>
</evidence>
<keyword evidence="7" id="KW-0812">Transmembrane</keyword>
<evidence type="ECO:0000259" key="9">
    <source>
        <dbReference type="Pfam" id="PF25917"/>
    </source>
</evidence>
<dbReference type="PANTHER" id="PTHR30469:SF36">
    <property type="entry name" value="BLL3903 PROTEIN"/>
    <property type="match status" value="1"/>
</dbReference>
<evidence type="ECO:0000313" key="12">
    <source>
        <dbReference type="EMBL" id="QEL64591.1"/>
    </source>
</evidence>
<feature type="domain" description="Multidrug resistance protein MdtA-like C-terminal permuted SH3" evidence="11">
    <location>
        <begin position="302"/>
        <end position="360"/>
    </location>
</feature>
<evidence type="ECO:0000259" key="11">
    <source>
        <dbReference type="Pfam" id="PF25967"/>
    </source>
</evidence>
<dbReference type="Gene3D" id="2.40.420.20">
    <property type="match status" value="1"/>
</dbReference>
<dbReference type="InterPro" id="IPR058624">
    <property type="entry name" value="MdtA-like_HH"/>
</dbReference>
<evidence type="ECO:0000256" key="3">
    <source>
        <dbReference type="ARBA" id="ARBA00022448"/>
    </source>
</evidence>
<proteinExistence type="inferred from homology"/>
<evidence type="ECO:0000259" key="8">
    <source>
        <dbReference type="Pfam" id="PF25876"/>
    </source>
</evidence>
<dbReference type="InterPro" id="IPR058627">
    <property type="entry name" value="MdtA-like_C"/>
</dbReference>
<dbReference type="KEGG" id="otr:OTERR_11150"/>
<dbReference type="Pfam" id="PF25967">
    <property type="entry name" value="RND-MFP_C"/>
    <property type="match status" value="1"/>
</dbReference>
<dbReference type="Gene3D" id="2.40.50.100">
    <property type="match status" value="1"/>
</dbReference>
<keyword evidence="3" id="KW-0813">Transport</keyword>
<feature type="domain" description="Multidrug resistance protein MdtA-like barrel-sandwich hybrid" evidence="9">
    <location>
        <begin position="70"/>
        <end position="211"/>
    </location>
</feature>
<dbReference type="Pfam" id="PF25944">
    <property type="entry name" value="Beta-barrel_RND"/>
    <property type="match status" value="1"/>
</dbReference>
<dbReference type="RefSeq" id="WP_246154354.1">
    <property type="nucleotide sequence ID" value="NZ_CP022579.1"/>
</dbReference>
<dbReference type="SUPFAM" id="SSF111369">
    <property type="entry name" value="HlyD-like secretion proteins"/>
    <property type="match status" value="1"/>
</dbReference>
<dbReference type="AlphaFoldDB" id="A0A5C1E6Q4"/>
<evidence type="ECO:0000256" key="6">
    <source>
        <dbReference type="ARBA" id="ARBA00023136"/>
    </source>
</evidence>
<sequence>MKTTKALRVGTATAAVVAVAAVGVWVSQRPDAAKSTAAKPMPPVPVTVATAQIRDMPRRLEVVGRGEAFETVSLRARVDGQVLAVPFTEGQTVKTGDLLVRLDPADYQARLAQAEAAQARDQAQLAKAEADVERYVALKAKGFVSEEKVAEVRSTAQAMAATVRADRAAAELARLQLAYTEIRAPFGGVVGAKLVFPGAGVKTNDTVLAVVNRVKPLYVSFAVPESQLLRVKDALAHGPLAVDISLPGPNAPHFAGQARFIDNAVDNTTGTVQMKATVSNDESRLMPGQFVNVSLVLGTEKNAVVIPSEAVQQGPNGAYVFVVGPNDTVELRKLAGITTQAGLAVIGQGLQGNETVVTDGQLRLTPGARIQVKPAAKPTNAANGMEAAEAAPVATPAVAGGGAKGEAPAVPATGR</sequence>
<keyword evidence="13" id="KW-1185">Reference proteome</keyword>
<feature type="domain" description="Multidrug resistance protein MdtA-like alpha-helical hairpin" evidence="8">
    <location>
        <begin position="111"/>
        <end position="180"/>
    </location>
</feature>
<keyword evidence="5" id="KW-0997">Cell inner membrane</keyword>
<dbReference type="Proteomes" id="UP000323671">
    <property type="component" value="Chromosome"/>
</dbReference>
<dbReference type="InterPro" id="IPR006143">
    <property type="entry name" value="RND_pump_MFP"/>
</dbReference>
<organism evidence="12 13">
    <name type="scientific">Oryzomicrobium terrae</name>
    <dbReference type="NCBI Taxonomy" id="1735038"/>
    <lineage>
        <taxon>Bacteria</taxon>
        <taxon>Pseudomonadati</taxon>
        <taxon>Pseudomonadota</taxon>
        <taxon>Betaproteobacteria</taxon>
        <taxon>Rhodocyclales</taxon>
        <taxon>Rhodocyclaceae</taxon>
        <taxon>Oryzomicrobium</taxon>
    </lineage>
</organism>
<dbReference type="GO" id="GO:0015562">
    <property type="term" value="F:efflux transmembrane transporter activity"/>
    <property type="evidence" value="ECO:0007669"/>
    <property type="project" value="TreeGrafter"/>
</dbReference>
<comment type="similarity">
    <text evidence="2">Belongs to the membrane fusion protein (MFP) (TC 8.A.1) family.</text>
</comment>
<evidence type="ECO:0000313" key="13">
    <source>
        <dbReference type="Proteomes" id="UP000323671"/>
    </source>
</evidence>
<comment type="subcellular location">
    <subcellularLocation>
        <location evidence="1">Cell membrane</location>
    </subcellularLocation>
</comment>
<evidence type="ECO:0000256" key="7">
    <source>
        <dbReference type="SAM" id="Phobius"/>
    </source>
</evidence>
<dbReference type="Pfam" id="PF25876">
    <property type="entry name" value="HH_MFP_RND"/>
    <property type="match status" value="1"/>
</dbReference>
<keyword evidence="4" id="KW-1003">Cell membrane</keyword>
<dbReference type="InterPro" id="IPR058626">
    <property type="entry name" value="MdtA-like_b-barrel"/>
</dbReference>
<gene>
    <name evidence="12" type="primary">mdtA</name>
    <name evidence="12" type="ORF">OTERR_11150</name>
</gene>
<keyword evidence="7" id="KW-1133">Transmembrane helix</keyword>
<protein>
    <submittedName>
        <fullName evidence="12">Membrane fusion protein, multidrug efflux system</fullName>
    </submittedName>
</protein>
<name>A0A5C1E6Q4_9RHOO</name>
<dbReference type="InterPro" id="IPR058625">
    <property type="entry name" value="MdtA-like_BSH"/>
</dbReference>
<evidence type="ECO:0000259" key="10">
    <source>
        <dbReference type="Pfam" id="PF25944"/>
    </source>
</evidence>
<dbReference type="Gene3D" id="1.10.287.470">
    <property type="entry name" value="Helix hairpin bin"/>
    <property type="match status" value="1"/>
</dbReference>
<evidence type="ECO:0000256" key="2">
    <source>
        <dbReference type="ARBA" id="ARBA00009477"/>
    </source>
</evidence>
<accession>A0A5C1E6Q4</accession>
<evidence type="ECO:0000256" key="1">
    <source>
        <dbReference type="ARBA" id="ARBA00004236"/>
    </source>
</evidence>
<dbReference type="Gene3D" id="2.40.30.170">
    <property type="match status" value="1"/>
</dbReference>
<feature type="domain" description="Multidrug resistance protein MdtA-like beta-barrel" evidence="10">
    <location>
        <begin position="216"/>
        <end position="298"/>
    </location>
</feature>
<feature type="transmembrane region" description="Helical" evidence="7">
    <location>
        <begin position="7"/>
        <end position="26"/>
    </location>
</feature>
<dbReference type="PANTHER" id="PTHR30469">
    <property type="entry name" value="MULTIDRUG RESISTANCE PROTEIN MDTA"/>
    <property type="match status" value="1"/>
</dbReference>
<dbReference type="EMBL" id="CP022579">
    <property type="protein sequence ID" value="QEL64591.1"/>
    <property type="molecule type" value="Genomic_DNA"/>
</dbReference>
<dbReference type="Pfam" id="PF25917">
    <property type="entry name" value="BSH_RND"/>
    <property type="match status" value="1"/>
</dbReference>
<dbReference type="GO" id="GO:1990281">
    <property type="term" value="C:efflux pump complex"/>
    <property type="evidence" value="ECO:0007669"/>
    <property type="project" value="TreeGrafter"/>
</dbReference>
<dbReference type="NCBIfam" id="TIGR01730">
    <property type="entry name" value="RND_mfp"/>
    <property type="match status" value="1"/>
</dbReference>
<evidence type="ECO:0000256" key="4">
    <source>
        <dbReference type="ARBA" id="ARBA00022475"/>
    </source>
</evidence>